<protein>
    <submittedName>
        <fullName evidence="2">Uncharacterized protein</fullName>
    </submittedName>
</protein>
<dbReference type="RefSeq" id="WP_197486279.1">
    <property type="nucleotide sequence ID" value="NZ_JBHSFZ010000064.1"/>
</dbReference>
<proteinExistence type="predicted"/>
<organism evidence="2 3">
    <name type="scientific">Sphingobium tyrosinilyticum</name>
    <dbReference type="NCBI Taxonomy" id="2715436"/>
    <lineage>
        <taxon>Bacteria</taxon>
        <taxon>Pseudomonadati</taxon>
        <taxon>Pseudomonadota</taxon>
        <taxon>Alphaproteobacteria</taxon>
        <taxon>Sphingomonadales</taxon>
        <taxon>Sphingomonadaceae</taxon>
        <taxon>Sphingobium</taxon>
    </lineage>
</organism>
<reference evidence="3" key="1">
    <citation type="journal article" date="2019" name="Int. J. Syst. Evol. Microbiol.">
        <title>The Global Catalogue of Microorganisms (GCM) 10K type strain sequencing project: providing services to taxonomists for standard genome sequencing and annotation.</title>
        <authorList>
            <consortium name="The Broad Institute Genomics Platform"/>
            <consortium name="The Broad Institute Genome Sequencing Center for Infectious Disease"/>
            <person name="Wu L."/>
            <person name="Ma J."/>
        </authorList>
    </citation>
    <scope>NUCLEOTIDE SEQUENCE [LARGE SCALE GENOMIC DNA]</scope>
    <source>
        <strain evidence="3">NBRC 103632</strain>
    </source>
</reference>
<feature type="transmembrane region" description="Helical" evidence="1">
    <location>
        <begin position="24"/>
        <end position="42"/>
    </location>
</feature>
<dbReference type="Proteomes" id="UP001595957">
    <property type="component" value="Unassembled WGS sequence"/>
</dbReference>
<name>A0ABV9F2U3_9SPHN</name>
<evidence type="ECO:0000313" key="3">
    <source>
        <dbReference type="Proteomes" id="UP001595957"/>
    </source>
</evidence>
<evidence type="ECO:0000256" key="1">
    <source>
        <dbReference type="SAM" id="Phobius"/>
    </source>
</evidence>
<keyword evidence="1" id="KW-0472">Membrane</keyword>
<keyword evidence="3" id="KW-1185">Reference proteome</keyword>
<evidence type="ECO:0000313" key="2">
    <source>
        <dbReference type="EMBL" id="MFC4596267.1"/>
    </source>
</evidence>
<sequence length="46" mass="4875">MTDDGDEWTEGGGLAHAIRARSGVILGVVGLAAWIALVWFMFGDVL</sequence>
<dbReference type="EMBL" id="JBHSFZ010000064">
    <property type="protein sequence ID" value="MFC4596267.1"/>
    <property type="molecule type" value="Genomic_DNA"/>
</dbReference>
<accession>A0ABV9F2U3</accession>
<gene>
    <name evidence="2" type="ORF">ACFO3E_19135</name>
</gene>
<keyword evidence="1" id="KW-0812">Transmembrane</keyword>
<keyword evidence="1" id="KW-1133">Transmembrane helix</keyword>
<comment type="caution">
    <text evidence="2">The sequence shown here is derived from an EMBL/GenBank/DDBJ whole genome shotgun (WGS) entry which is preliminary data.</text>
</comment>